<sequence length="221" mass="23580">MTSTPDAVAVASLDTHRLILTVPNDGPADVASNLPRNTVAEILRYVADQFGPASERGAAETIREQRDNIAFNHGDMVAALRDALLDPAQHTPASATTAAHVLLAAHIRQLAAAAREYATQRNTEMRAAGDRSRTAAVTGMNTIARLLDDRATLLDPQPEEQPAAPAVERTLTAAHAAALAVDCPACKSPAGQFCTSHNGTRQRRHDVHQARTKAHREQAGR</sequence>
<name>A0A9E7E5S5_9CAUD</name>
<evidence type="ECO:0000256" key="1">
    <source>
        <dbReference type="SAM" id="MobiDB-lite"/>
    </source>
</evidence>
<reference evidence="3" key="1">
    <citation type="submission" date="2022-04" db="EMBL/GenBank/DDBJ databases">
        <authorList>
            <person name="Acosta J.L."/>
            <person name="Gallegos M.G."/>
            <person name="Jefferson N.D."/>
            <person name="Pascarella G.P."/>
            <person name="Nath S."/>
            <person name="Sulaiman A."/>
            <person name="Layton S.R."/>
            <person name="Maneekul J."/>
            <person name="Kim T."/>
            <person name="Kwon T."/>
            <person name="Hughes L.E."/>
            <person name="Garlena R.A."/>
            <person name="Russell D.A."/>
            <person name="Jacobs-Sera D."/>
            <person name="Hatfull G.F."/>
        </authorList>
    </citation>
    <scope>NUCLEOTIDE SEQUENCE</scope>
</reference>
<feature type="domain" description="DNA-binding phage zinc finger" evidence="2">
    <location>
        <begin position="173"/>
        <end position="217"/>
    </location>
</feature>
<dbReference type="EMBL" id="ON392164">
    <property type="protein sequence ID" value="URC17967.1"/>
    <property type="molecule type" value="Genomic_DNA"/>
</dbReference>
<gene>
    <name evidence="3" type="primary">45</name>
    <name evidence="3" type="ORF">SEA_AXEJC_45</name>
</gene>
<evidence type="ECO:0000313" key="4">
    <source>
        <dbReference type="Proteomes" id="UP001056546"/>
    </source>
</evidence>
<feature type="compositionally biased region" description="Basic residues" evidence="1">
    <location>
        <begin position="200"/>
        <end position="214"/>
    </location>
</feature>
<organism evidence="3 4">
    <name type="scientific">Streptomyces phage AxeJC</name>
    <dbReference type="NCBI Taxonomy" id="2926084"/>
    <lineage>
        <taxon>Viruses</taxon>
        <taxon>Duplodnaviria</taxon>
        <taxon>Heunggongvirae</taxon>
        <taxon>Uroviricota</taxon>
        <taxon>Caudoviricetes</taxon>
        <taxon>Ignaciovirus</taxon>
        <taxon>Ignaciovirus axejc</taxon>
    </lineage>
</organism>
<protein>
    <recommendedName>
        <fullName evidence="2">DNA-binding phage zinc finger domain-containing protein</fullName>
    </recommendedName>
</protein>
<dbReference type="Proteomes" id="UP001056546">
    <property type="component" value="Segment"/>
</dbReference>
<proteinExistence type="predicted"/>
<dbReference type="Pfam" id="PF24623">
    <property type="entry name" value="Phage_zn_bind_8"/>
    <property type="match status" value="1"/>
</dbReference>
<dbReference type="InterPro" id="IPR056911">
    <property type="entry name" value="Phage_Znf_bind_put"/>
</dbReference>
<accession>A0A9E7E5S5</accession>
<keyword evidence="4" id="KW-1185">Reference proteome</keyword>
<dbReference type="KEGG" id="vg:80026036"/>
<evidence type="ECO:0000259" key="2">
    <source>
        <dbReference type="Pfam" id="PF24623"/>
    </source>
</evidence>
<dbReference type="GeneID" id="80026036"/>
<feature type="region of interest" description="Disordered" evidence="1">
    <location>
        <begin position="193"/>
        <end position="221"/>
    </location>
</feature>
<evidence type="ECO:0000313" key="3">
    <source>
        <dbReference type="EMBL" id="URC17967.1"/>
    </source>
</evidence>
<dbReference type="RefSeq" id="YP_010756281.1">
    <property type="nucleotide sequence ID" value="NC_073485.1"/>
</dbReference>